<feature type="compositionally biased region" description="Polar residues" evidence="1">
    <location>
        <begin position="207"/>
        <end position="218"/>
    </location>
</feature>
<name>A0A162SEC3_9CRUS</name>
<feature type="region of interest" description="Disordered" evidence="1">
    <location>
        <begin position="198"/>
        <end position="227"/>
    </location>
</feature>
<protein>
    <submittedName>
        <fullName evidence="2">Uncharacterized protein</fullName>
    </submittedName>
</protein>
<comment type="caution">
    <text evidence="2">The sequence shown here is derived from an EMBL/GenBank/DDBJ whole genome shotgun (WGS) entry which is preliminary data.</text>
</comment>
<reference evidence="2 3" key="1">
    <citation type="submission" date="2016-03" db="EMBL/GenBank/DDBJ databases">
        <title>EvidentialGene: Evidence-directed Construction of Genes on Genomes.</title>
        <authorList>
            <person name="Gilbert D.G."/>
            <person name="Choi J.-H."/>
            <person name="Mockaitis K."/>
            <person name="Colbourne J."/>
            <person name="Pfrender M."/>
        </authorList>
    </citation>
    <scope>NUCLEOTIDE SEQUENCE [LARGE SCALE GENOMIC DNA]</scope>
    <source>
        <strain evidence="2 3">Xinb3</strain>
        <tissue evidence="2">Complete organism</tissue>
    </source>
</reference>
<evidence type="ECO:0000313" key="3">
    <source>
        <dbReference type="Proteomes" id="UP000076858"/>
    </source>
</evidence>
<dbReference type="AlphaFoldDB" id="A0A162SEC3"/>
<dbReference type="PANTHER" id="PTHR35617:SF3">
    <property type="entry name" value="CORE-BINDING (CB) DOMAIN-CONTAINING PROTEIN"/>
    <property type="match status" value="1"/>
</dbReference>
<gene>
    <name evidence="2" type="ORF">APZ42_011895</name>
</gene>
<dbReference type="OrthoDB" id="6083831at2759"/>
<sequence length="401" mass="43565">MKRQKKPPPGKLTVCRNGSLLCELTTARTGRAGGGAKTRDAKMAAAWGMDTHALQRFPTVRDKNTASWRVRNSLNTLRDRKLVQLCHVKCAKCGCISTAKGALGFKRLETQPNDIRSPESSLESKGRPFRVGMEQTAGPVFQSGPLTWLASGRRVQYQLGGSKALRISTILPDSEMSGEGIERVGGVKSGDTILAGAAMVPDPSRTGVRTSTGPSEEGTTYWLGGPAAPANRVPPTDCLEILRRQFESSGLPVLEFLAQLVIQGKAYRTVNIARSMLSSTLGRIDCFDIGKHPLEVKLMKGAHNKSPSVPKYSGFLDVRIVVYFLTSLGPNEVLSFARLSNKLAILLALSTSCMVSELASIAKDFVAMEDNLKKFSLSKQRKTQRAIPLQVITKQKLQPLL</sequence>
<evidence type="ECO:0000256" key="1">
    <source>
        <dbReference type="SAM" id="MobiDB-lite"/>
    </source>
</evidence>
<organism evidence="2 3">
    <name type="scientific">Daphnia magna</name>
    <dbReference type="NCBI Taxonomy" id="35525"/>
    <lineage>
        <taxon>Eukaryota</taxon>
        <taxon>Metazoa</taxon>
        <taxon>Ecdysozoa</taxon>
        <taxon>Arthropoda</taxon>
        <taxon>Crustacea</taxon>
        <taxon>Branchiopoda</taxon>
        <taxon>Diplostraca</taxon>
        <taxon>Cladocera</taxon>
        <taxon>Anomopoda</taxon>
        <taxon>Daphniidae</taxon>
        <taxon>Daphnia</taxon>
    </lineage>
</organism>
<proteinExistence type="predicted"/>
<dbReference type="Proteomes" id="UP000076858">
    <property type="component" value="Unassembled WGS sequence"/>
</dbReference>
<dbReference type="PANTHER" id="PTHR35617">
    <property type="entry name" value="PHAGE_INTEGRASE DOMAIN-CONTAINING PROTEIN"/>
    <property type="match status" value="1"/>
</dbReference>
<accession>A0A162SEC3</accession>
<keyword evidence="3" id="KW-1185">Reference proteome</keyword>
<dbReference type="EMBL" id="LRGB01000041">
    <property type="protein sequence ID" value="KZS21220.1"/>
    <property type="molecule type" value="Genomic_DNA"/>
</dbReference>
<evidence type="ECO:0000313" key="2">
    <source>
        <dbReference type="EMBL" id="KZS21220.1"/>
    </source>
</evidence>